<comment type="caution">
    <text evidence="2">The sequence shown here is derived from an EMBL/GenBank/DDBJ whole genome shotgun (WGS) entry which is preliminary data.</text>
</comment>
<sequence>MPPNQYSPIDRQWYTWQAHTYHEPMPPNQYSLAGRQGYTLPAPGYPDAMPPNYPSRKPVTASARQSSNSRAPANHGSVMSSSHGNQRLTASNKQPETMPHKQSVGRPVTQPPLQKKRPQAMPYKQSVGRCVSQSPGEKMSNNSTANAAPKRKLIKTVSSSQEHPKSALHALKRSLYQGPAAKKARVIANSPDEEDDSDDATEDTLRVLSPRPGSDCTTQKHVAVTDKDVINEYIRQYRLDLPAVSSLWYQL</sequence>
<accession>A0A9P8GKT5</accession>
<evidence type="ECO:0000313" key="3">
    <source>
        <dbReference type="Proteomes" id="UP000767238"/>
    </source>
</evidence>
<name>A0A9P8GKT5_AURME</name>
<reference evidence="2" key="1">
    <citation type="journal article" date="2021" name="J Fungi (Basel)">
        <title>Virulence traits and population genomics of the black yeast Aureobasidium melanogenum.</title>
        <authorList>
            <person name="Cernosa A."/>
            <person name="Sun X."/>
            <person name="Gostincar C."/>
            <person name="Fang C."/>
            <person name="Gunde-Cimerman N."/>
            <person name="Song Z."/>
        </authorList>
    </citation>
    <scope>NUCLEOTIDE SEQUENCE</scope>
    <source>
        <strain evidence="2">EXF-8016</strain>
    </source>
</reference>
<organism evidence="2 3">
    <name type="scientific">Aureobasidium melanogenum</name>
    <name type="common">Aureobasidium pullulans var. melanogenum</name>
    <dbReference type="NCBI Taxonomy" id="46634"/>
    <lineage>
        <taxon>Eukaryota</taxon>
        <taxon>Fungi</taxon>
        <taxon>Dikarya</taxon>
        <taxon>Ascomycota</taxon>
        <taxon>Pezizomycotina</taxon>
        <taxon>Dothideomycetes</taxon>
        <taxon>Dothideomycetidae</taxon>
        <taxon>Dothideales</taxon>
        <taxon>Saccotheciaceae</taxon>
        <taxon>Aureobasidium</taxon>
    </lineage>
</organism>
<feature type="compositionally biased region" description="Polar residues" evidence="1">
    <location>
        <begin position="131"/>
        <end position="146"/>
    </location>
</feature>
<dbReference type="EMBL" id="JAHFYH010000011">
    <property type="protein sequence ID" value="KAH0227015.1"/>
    <property type="molecule type" value="Genomic_DNA"/>
</dbReference>
<proteinExistence type="predicted"/>
<reference evidence="2" key="2">
    <citation type="submission" date="2021-08" db="EMBL/GenBank/DDBJ databases">
        <authorList>
            <person name="Gostincar C."/>
            <person name="Sun X."/>
            <person name="Song Z."/>
            <person name="Gunde-Cimerman N."/>
        </authorList>
    </citation>
    <scope>NUCLEOTIDE SEQUENCE</scope>
    <source>
        <strain evidence="2">EXF-8016</strain>
    </source>
</reference>
<feature type="region of interest" description="Disordered" evidence="1">
    <location>
        <begin position="26"/>
        <end position="150"/>
    </location>
</feature>
<feature type="non-terminal residue" evidence="2">
    <location>
        <position position="251"/>
    </location>
</feature>
<protein>
    <submittedName>
        <fullName evidence="2">Uncharacterized protein</fullName>
    </submittedName>
</protein>
<dbReference type="Proteomes" id="UP000767238">
    <property type="component" value="Unassembled WGS sequence"/>
</dbReference>
<feature type="compositionally biased region" description="Polar residues" evidence="1">
    <location>
        <begin position="62"/>
        <end position="95"/>
    </location>
</feature>
<gene>
    <name evidence="2" type="ORF">KCV03_g2501</name>
</gene>
<evidence type="ECO:0000256" key="1">
    <source>
        <dbReference type="SAM" id="MobiDB-lite"/>
    </source>
</evidence>
<evidence type="ECO:0000313" key="2">
    <source>
        <dbReference type="EMBL" id="KAH0227015.1"/>
    </source>
</evidence>
<dbReference type="AlphaFoldDB" id="A0A9P8GKT5"/>